<sequence length="91" mass="10309">MPSWTEATASSRLKCRMNLGLSVEGAQDVAAFLLTIWSNSLWLATGHKEEERLGGRKRRRRDHSNVITAYHFNRRGTVGENHSDLREARGS</sequence>
<dbReference type="Proteomes" id="UP000535501">
    <property type="component" value="Unassembled WGS sequence"/>
</dbReference>
<dbReference type="AlphaFoldDB" id="A0A7X0DGW8"/>
<name>A0A7X0DGW8_9HYPH</name>
<evidence type="ECO:0000313" key="2">
    <source>
        <dbReference type="Proteomes" id="UP000535501"/>
    </source>
</evidence>
<reference evidence="1 2" key="1">
    <citation type="submission" date="2020-08" db="EMBL/GenBank/DDBJ databases">
        <title>Genomic Encyclopedia of Type Strains, Phase IV (KMG-IV): sequencing the most valuable type-strain genomes for metagenomic binning, comparative biology and taxonomic classification.</title>
        <authorList>
            <person name="Goeker M."/>
        </authorList>
    </citation>
    <scope>NUCLEOTIDE SEQUENCE [LARGE SCALE GENOMIC DNA]</scope>
    <source>
        <strain evidence="1 2">DSM 102134</strain>
    </source>
</reference>
<dbReference type="EMBL" id="JACHEJ010000048">
    <property type="protein sequence ID" value="MBB6182614.1"/>
    <property type="molecule type" value="Genomic_DNA"/>
</dbReference>
<accession>A0A7X0DGW8</accession>
<proteinExistence type="predicted"/>
<organism evidence="1 2">
    <name type="scientific">Pseudorhizobium flavum</name>
    <dbReference type="NCBI Taxonomy" id="1335061"/>
    <lineage>
        <taxon>Bacteria</taxon>
        <taxon>Pseudomonadati</taxon>
        <taxon>Pseudomonadota</taxon>
        <taxon>Alphaproteobacteria</taxon>
        <taxon>Hyphomicrobiales</taxon>
        <taxon>Rhizobiaceae</taxon>
        <taxon>Rhizobium/Agrobacterium group</taxon>
        <taxon>Pseudorhizobium</taxon>
    </lineage>
</organism>
<comment type="caution">
    <text evidence="1">The sequence shown here is derived from an EMBL/GenBank/DDBJ whole genome shotgun (WGS) entry which is preliminary data.</text>
</comment>
<gene>
    <name evidence="1" type="ORF">HNQ75_004609</name>
</gene>
<protein>
    <submittedName>
        <fullName evidence="1">Uncharacterized protein</fullName>
    </submittedName>
</protein>
<evidence type="ECO:0000313" key="1">
    <source>
        <dbReference type="EMBL" id="MBB6182614.1"/>
    </source>
</evidence>
<keyword evidence="2" id="KW-1185">Reference proteome</keyword>